<dbReference type="VEuPathDB" id="VectorBase:AALF009571"/>
<keyword evidence="1" id="KW-0694">RNA-binding</keyword>
<dbReference type="GO" id="GO:0005739">
    <property type="term" value="C:mitochondrion"/>
    <property type="evidence" value="ECO:0007669"/>
    <property type="project" value="TreeGrafter"/>
</dbReference>
<feature type="domain" description="Mitochondrial transcription rescue factor 1 C-terminal" evidence="3">
    <location>
        <begin position="109"/>
        <end position="203"/>
    </location>
</feature>
<dbReference type="PANTHER" id="PTHR13633:SF3">
    <property type="entry name" value="MITOCHONDRIAL TRANSCRIPTION RESCUE FACTOR 1"/>
    <property type="match status" value="1"/>
</dbReference>
<dbReference type="EMBL" id="GAPW01004248">
    <property type="protein sequence ID" value="JAC09350.1"/>
    <property type="molecule type" value="mRNA"/>
</dbReference>
<feature type="compositionally biased region" description="Acidic residues" evidence="2">
    <location>
        <begin position="81"/>
        <end position="92"/>
    </location>
</feature>
<dbReference type="SUPFAM" id="SSF55174">
    <property type="entry name" value="Alpha-L RNA-binding motif"/>
    <property type="match status" value="1"/>
</dbReference>
<dbReference type="GO" id="GO:1903108">
    <property type="term" value="P:regulation of mitochondrial transcription"/>
    <property type="evidence" value="ECO:0007669"/>
    <property type="project" value="TreeGrafter"/>
</dbReference>
<evidence type="ECO:0000256" key="2">
    <source>
        <dbReference type="SAM" id="MobiDB-lite"/>
    </source>
</evidence>
<dbReference type="GO" id="GO:0003723">
    <property type="term" value="F:RNA binding"/>
    <property type="evidence" value="ECO:0007669"/>
    <property type="project" value="UniProtKB-KW"/>
</dbReference>
<protein>
    <submittedName>
        <fullName evidence="4">Putative secreted protein</fullName>
    </submittedName>
</protein>
<evidence type="ECO:0000313" key="4">
    <source>
        <dbReference type="EMBL" id="JAC09350.1"/>
    </source>
</evidence>
<proteinExistence type="evidence at transcript level"/>
<name>A0A023EJW3_AEDAL</name>
<evidence type="ECO:0000259" key="3">
    <source>
        <dbReference type="Pfam" id="PF25818"/>
    </source>
</evidence>
<sequence length="215" mass="24314">MSFLIRKTVNRGLFCLLRSSFPSISYCRLEQSLGSLKLQRSFACFGSASAEVTLHNQLANLQLIRWKSKKANRKEQGRQQEEEEDDEDDDEKLDEFDELAADKHVRLVKTSVNSMRADLLLKAGLGIARNKVEALFYESKIRVNGKKLLKKSAHLDVGDEIDVVRGISPTNPDHLLVSRVEILSANPKSETIGVTLRRQKTLVIEDYETDAVIDK</sequence>
<dbReference type="VEuPathDB" id="VectorBase:AALC636_002217"/>
<evidence type="ECO:0000256" key="1">
    <source>
        <dbReference type="PROSITE-ProRule" id="PRU00182"/>
    </source>
</evidence>
<dbReference type="InterPro" id="IPR057896">
    <property type="entry name" value="MTRES1_C"/>
</dbReference>
<dbReference type="PANTHER" id="PTHR13633">
    <property type="entry name" value="MITOCHONDRIAL TRANSCRIPTION RESCUE FACTOR 1"/>
    <property type="match status" value="1"/>
</dbReference>
<dbReference type="CDD" id="cd00165">
    <property type="entry name" value="S4"/>
    <property type="match status" value="1"/>
</dbReference>
<organism evidence="4">
    <name type="scientific">Aedes albopictus</name>
    <name type="common">Asian tiger mosquito</name>
    <name type="synonym">Stegomyia albopicta</name>
    <dbReference type="NCBI Taxonomy" id="7160"/>
    <lineage>
        <taxon>Eukaryota</taxon>
        <taxon>Metazoa</taxon>
        <taxon>Ecdysozoa</taxon>
        <taxon>Arthropoda</taxon>
        <taxon>Hexapoda</taxon>
        <taxon>Insecta</taxon>
        <taxon>Pterygota</taxon>
        <taxon>Neoptera</taxon>
        <taxon>Endopterygota</taxon>
        <taxon>Diptera</taxon>
        <taxon>Nematocera</taxon>
        <taxon>Culicoidea</taxon>
        <taxon>Culicidae</taxon>
        <taxon>Culicinae</taxon>
        <taxon>Aedini</taxon>
        <taxon>Aedes</taxon>
        <taxon>Stegomyia</taxon>
    </lineage>
</organism>
<reference evidence="4" key="1">
    <citation type="journal article" date="2014" name="PLoS Negl. Trop. Dis.">
        <title>Identification and characterization of seminal fluid proteins in the Asian tiger mosquito, Aedes albopictus.</title>
        <authorList>
            <person name="Boes K.E."/>
            <person name="Ribeiro J.M."/>
            <person name="Wong A."/>
            <person name="Harrington L.C."/>
            <person name="Wolfner M.F."/>
            <person name="Sirot L.K."/>
        </authorList>
    </citation>
    <scope>NUCLEOTIDE SEQUENCE</scope>
    <source>
        <tissue evidence="4">Reproductive organs</tissue>
    </source>
</reference>
<accession>A0A023EJW3</accession>
<dbReference type="AlphaFoldDB" id="A0A023EJW3"/>
<feature type="region of interest" description="Disordered" evidence="2">
    <location>
        <begin position="72"/>
        <end position="92"/>
    </location>
</feature>
<dbReference type="VEuPathDB" id="VectorBase:AALFPA_080640"/>
<dbReference type="Pfam" id="PF25818">
    <property type="entry name" value="MTRES1_C"/>
    <property type="match status" value="1"/>
</dbReference>
<dbReference type="PROSITE" id="PS50889">
    <property type="entry name" value="S4"/>
    <property type="match status" value="1"/>
</dbReference>